<keyword evidence="1" id="KW-0732">Signal</keyword>
<sequence length="181" mass="18321">MSTATTPKTPALRRTSIALLAVATLAGGLTFGAGTAAAQARTSAAGAGAHCLWAGTGYPQGATVAAGGQTFRCDIDRGAASWSRGPADGKATAVRNPGAYADPTGLFSAGARQPGTEYNDYCVGSQLIEGNEDVYQVVAARDGKLLWKAAAPISQWAFAADDIRPGLSSRSVSLCIDGNLT</sequence>
<name>A0A5N0EF19_9NOCA</name>
<evidence type="ECO:0008006" key="4">
    <source>
        <dbReference type="Google" id="ProtNLM"/>
    </source>
</evidence>
<keyword evidence="3" id="KW-1185">Reference proteome</keyword>
<dbReference type="AlphaFoldDB" id="A0A5N0EF19"/>
<comment type="caution">
    <text evidence="2">The sequence shown here is derived from an EMBL/GenBank/DDBJ whole genome shotgun (WGS) entry which is preliminary data.</text>
</comment>
<dbReference type="Proteomes" id="UP000323876">
    <property type="component" value="Unassembled WGS sequence"/>
</dbReference>
<accession>A0A5N0EF19</accession>
<protein>
    <recommendedName>
        <fullName evidence="4">Secreted protein</fullName>
    </recommendedName>
</protein>
<dbReference type="EMBL" id="VXLC01000004">
    <property type="protein sequence ID" value="KAA8888002.1"/>
    <property type="molecule type" value="Genomic_DNA"/>
</dbReference>
<reference evidence="2 3" key="1">
    <citation type="submission" date="2019-09" db="EMBL/GenBank/DDBJ databases">
        <authorList>
            <person name="Wang X."/>
        </authorList>
    </citation>
    <scope>NUCLEOTIDE SEQUENCE [LARGE SCALE GENOMIC DNA]</scope>
    <source>
        <strain evidence="2 3">CICC 11023</strain>
    </source>
</reference>
<feature type="chain" id="PRO_5024444063" description="Secreted protein" evidence="1">
    <location>
        <begin position="39"/>
        <end position="181"/>
    </location>
</feature>
<organism evidence="2 3">
    <name type="scientific">Nocardia colli</name>
    <dbReference type="NCBI Taxonomy" id="2545717"/>
    <lineage>
        <taxon>Bacteria</taxon>
        <taxon>Bacillati</taxon>
        <taxon>Actinomycetota</taxon>
        <taxon>Actinomycetes</taxon>
        <taxon>Mycobacteriales</taxon>
        <taxon>Nocardiaceae</taxon>
        <taxon>Nocardia</taxon>
    </lineage>
</organism>
<feature type="signal peptide" evidence="1">
    <location>
        <begin position="1"/>
        <end position="38"/>
    </location>
</feature>
<dbReference type="RefSeq" id="WP_150402173.1">
    <property type="nucleotide sequence ID" value="NZ_VXLC01000004.1"/>
</dbReference>
<evidence type="ECO:0000256" key="1">
    <source>
        <dbReference type="SAM" id="SignalP"/>
    </source>
</evidence>
<proteinExistence type="predicted"/>
<evidence type="ECO:0000313" key="2">
    <source>
        <dbReference type="EMBL" id="KAA8888002.1"/>
    </source>
</evidence>
<gene>
    <name evidence="2" type="ORF">F3087_13040</name>
</gene>
<dbReference type="OrthoDB" id="4566760at2"/>
<evidence type="ECO:0000313" key="3">
    <source>
        <dbReference type="Proteomes" id="UP000323876"/>
    </source>
</evidence>